<feature type="transmembrane region" description="Helical" evidence="1">
    <location>
        <begin position="12"/>
        <end position="33"/>
    </location>
</feature>
<evidence type="ECO:0000313" key="2">
    <source>
        <dbReference type="EMBL" id="PAV15247.1"/>
    </source>
</evidence>
<keyword evidence="1" id="KW-0472">Membrane</keyword>
<dbReference type="Proteomes" id="UP000217199">
    <property type="component" value="Unassembled WGS sequence"/>
</dbReference>
<dbReference type="GO" id="GO:0016740">
    <property type="term" value="F:transferase activity"/>
    <property type="evidence" value="ECO:0007669"/>
    <property type="project" value="UniProtKB-KW"/>
</dbReference>
<keyword evidence="1" id="KW-1133">Transmembrane helix</keyword>
<evidence type="ECO:0000256" key="1">
    <source>
        <dbReference type="SAM" id="Phobius"/>
    </source>
</evidence>
<dbReference type="InParanoid" id="A0A286U6P8"/>
<reference evidence="2 3" key="1">
    <citation type="journal article" date="2017" name="Mol. Ecol.">
        <title>Comparative and population genomic landscape of Phellinus noxius: A hypervariable fungus causing root rot in trees.</title>
        <authorList>
            <person name="Chung C.L."/>
            <person name="Lee T.J."/>
            <person name="Akiba M."/>
            <person name="Lee H.H."/>
            <person name="Kuo T.H."/>
            <person name="Liu D."/>
            <person name="Ke H.M."/>
            <person name="Yokoi T."/>
            <person name="Roa M.B."/>
            <person name="Lu M.J."/>
            <person name="Chang Y.Y."/>
            <person name="Ann P.J."/>
            <person name="Tsai J.N."/>
            <person name="Chen C.Y."/>
            <person name="Tzean S.S."/>
            <person name="Ota Y."/>
            <person name="Hattori T."/>
            <person name="Sahashi N."/>
            <person name="Liou R.F."/>
            <person name="Kikuchi T."/>
            <person name="Tsai I.J."/>
        </authorList>
    </citation>
    <scope>NUCLEOTIDE SEQUENCE [LARGE SCALE GENOMIC DNA]</scope>
    <source>
        <strain evidence="2 3">FFPRI411160</strain>
    </source>
</reference>
<keyword evidence="1" id="KW-0812">Transmembrane</keyword>
<name>A0A286U6P8_9AGAM</name>
<dbReference type="OrthoDB" id="47375at2759"/>
<keyword evidence="3" id="KW-1185">Reference proteome</keyword>
<organism evidence="2 3">
    <name type="scientific">Pyrrhoderma noxium</name>
    <dbReference type="NCBI Taxonomy" id="2282107"/>
    <lineage>
        <taxon>Eukaryota</taxon>
        <taxon>Fungi</taxon>
        <taxon>Dikarya</taxon>
        <taxon>Basidiomycota</taxon>
        <taxon>Agaricomycotina</taxon>
        <taxon>Agaricomycetes</taxon>
        <taxon>Hymenochaetales</taxon>
        <taxon>Hymenochaetaceae</taxon>
        <taxon>Pyrrhoderma</taxon>
    </lineage>
</organism>
<gene>
    <name evidence="2" type="ORF">PNOK_0900800</name>
</gene>
<protein>
    <submittedName>
        <fullName evidence="2">Glycosyltransferase family 25</fullName>
    </submittedName>
</protein>
<dbReference type="EMBL" id="NBII01000010">
    <property type="protein sequence ID" value="PAV15247.1"/>
    <property type="molecule type" value="Genomic_DNA"/>
</dbReference>
<comment type="caution">
    <text evidence="2">The sequence shown here is derived from an EMBL/GenBank/DDBJ whole genome shotgun (WGS) entry which is preliminary data.</text>
</comment>
<accession>A0A286U6P8</accession>
<proteinExistence type="predicted"/>
<evidence type="ECO:0000313" key="3">
    <source>
        <dbReference type="Proteomes" id="UP000217199"/>
    </source>
</evidence>
<dbReference type="AlphaFoldDB" id="A0A286U6P8"/>
<dbReference type="STRING" id="2282107.A0A286U6P8"/>
<sequence length="571" mass="63132">MFLLMQTRGLTALFILSFSSLFLVILVVLYLPANLIQSPACLLSLGSSSDSSVLSGSCSSDLRNNGFDEDEVLVIGGVDRYGKEGDNDDEGVGAIGAGEVVVEFELESGLDPATGYEIEAEAEHGNESESGVESKDTANQTWNKGLDKTLGVASEIYVISLKRRVDRRMRMEELRGVLGLEWSYWNALDKDDILVEGILSAVRRQRELIDLGKNDVIEGDTGNRNIAAIAASTGDTGPGSSMTAKGFKWPESLSTLAEENLFYRVLNDTKALEQVDFSPSTTSLPGIDTSEESPLLCATDDNTISSYPIFNTTANNITNITDTNTNNIPKSVLTSIPFHMILSTGMIACWYSHASLIYHIVHRHNHITNPQTWNGKEGVVIIFEDDIDVEWDLKDQLRKMWANLPMEWDIIMLGHCWSDESTHPPIRPTSPLHPSYKPKCTHAYALSPFGARRLLSYLAYPPFAFSRALDQAISHLIVSGRLRAYSVVPSIVVQKRCPAGTSIIECASLDRDEDLQAEDGKTIAHIDGDSDIWFNEGSKGSKWKDSLRNSAFDRILYLHQSQNQTQRQKTT</sequence>